<keyword evidence="2" id="KW-0732">Signal</keyword>
<accession>A0ABM3V398</accession>
<evidence type="ECO:0000256" key="1">
    <source>
        <dbReference type="SAM" id="MobiDB-lite"/>
    </source>
</evidence>
<evidence type="ECO:0000313" key="4">
    <source>
        <dbReference type="RefSeq" id="XP_058980265.1"/>
    </source>
</evidence>
<feature type="region of interest" description="Disordered" evidence="1">
    <location>
        <begin position="276"/>
        <end position="352"/>
    </location>
</feature>
<evidence type="ECO:0000313" key="3">
    <source>
        <dbReference type="Proteomes" id="UP001652621"/>
    </source>
</evidence>
<evidence type="ECO:0000256" key="2">
    <source>
        <dbReference type="SAM" id="SignalP"/>
    </source>
</evidence>
<reference evidence="4" key="1">
    <citation type="submission" date="2025-08" db="UniProtKB">
        <authorList>
            <consortium name="RefSeq"/>
        </authorList>
    </citation>
    <scope>IDENTIFICATION</scope>
    <source>
        <strain evidence="4">Aabys</strain>
        <tissue evidence="4">Whole body</tissue>
    </source>
</reference>
<dbReference type="GeneID" id="131803191"/>
<dbReference type="RefSeq" id="XP_058980265.1">
    <property type="nucleotide sequence ID" value="XM_059124282.1"/>
</dbReference>
<keyword evidence="3" id="KW-1185">Reference proteome</keyword>
<protein>
    <submittedName>
        <fullName evidence="4">Uncharacterized protein LOC131803191</fullName>
    </submittedName>
</protein>
<gene>
    <name evidence="4" type="primary">LOC131803191</name>
</gene>
<feature type="chain" id="PRO_5046685899" evidence="2">
    <location>
        <begin position="22"/>
        <end position="352"/>
    </location>
</feature>
<feature type="compositionally biased region" description="Basic and acidic residues" evidence="1">
    <location>
        <begin position="330"/>
        <end position="345"/>
    </location>
</feature>
<dbReference type="Proteomes" id="UP001652621">
    <property type="component" value="Unplaced"/>
</dbReference>
<feature type="compositionally biased region" description="Polar residues" evidence="1">
    <location>
        <begin position="311"/>
        <end position="326"/>
    </location>
</feature>
<sequence length="352" mass="37015">MVSIETFNLVFFISLAFVATGDRIPNEYPVASNNYGAVGRGFTPAGQYVILPVANAAYTNSGGVAYAVVGGYNYGASVPNYRISASNPIPVYVAPDLQYAPAFASTNSQYALAASSQFIRNGLQFAASNTNAQYATPGLQYFAPGSQYSLPNSAYNPGGFVAPLIPASNYALSPISSATNNYHPLPSQPIYSGPGLNENIYRVPNTVNAGSQPLPVYPTGQYQGYSGVIGASNTNPIQVPAGTSSTSFTNTNPVVSTTTTASATSTLHHGSSATNIDTALHEDVPTPPFVTYSSPEETEKNSKTVPDSIADASNSDPLVTSSSENFAKSAEPEPAHTYSDEEGYRYKNPHHK</sequence>
<feature type="signal peptide" evidence="2">
    <location>
        <begin position="1"/>
        <end position="21"/>
    </location>
</feature>
<name>A0ABM3V398_MUSDO</name>
<proteinExistence type="predicted"/>
<organism evidence="3 4">
    <name type="scientific">Musca domestica</name>
    <name type="common">House fly</name>
    <dbReference type="NCBI Taxonomy" id="7370"/>
    <lineage>
        <taxon>Eukaryota</taxon>
        <taxon>Metazoa</taxon>
        <taxon>Ecdysozoa</taxon>
        <taxon>Arthropoda</taxon>
        <taxon>Hexapoda</taxon>
        <taxon>Insecta</taxon>
        <taxon>Pterygota</taxon>
        <taxon>Neoptera</taxon>
        <taxon>Endopterygota</taxon>
        <taxon>Diptera</taxon>
        <taxon>Brachycera</taxon>
        <taxon>Muscomorpha</taxon>
        <taxon>Muscoidea</taxon>
        <taxon>Muscidae</taxon>
        <taxon>Musca</taxon>
    </lineage>
</organism>